<reference evidence="17" key="1">
    <citation type="submission" date="2018-05" db="EMBL/GenBank/DDBJ databases">
        <authorList>
            <person name="Lanie J.A."/>
            <person name="Ng W.-L."/>
            <person name="Kazmierczak K.M."/>
            <person name="Andrzejewski T.M."/>
            <person name="Davidsen T.M."/>
            <person name="Wayne K.J."/>
            <person name="Tettelin H."/>
            <person name="Glass J.I."/>
            <person name="Rusch D."/>
            <person name="Podicherti R."/>
            <person name="Tsui H.-C.T."/>
            <person name="Winkler M.E."/>
        </authorList>
    </citation>
    <scope>NUCLEOTIDE SEQUENCE</scope>
</reference>
<evidence type="ECO:0000256" key="2">
    <source>
        <dbReference type="ARBA" id="ARBA00007866"/>
    </source>
</evidence>
<evidence type="ECO:0000256" key="5">
    <source>
        <dbReference type="ARBA" id="ARBA00022617"/>
    </source>
</evidence>
<evidence type="ECO:0000256" key="13">
    <source>
        <dbReference type="ARBA" id="ARBA00023136"/>
    </source>
</evidence>
<dbReference type="PROSITE" id="PS51007">
    <property type="entry name" value="CYTC"/>
    <property type="match status" value="2"/>
</dbReference>
<dbReference type="SUPFAM" id="SSF81464">
    <property type="entry name" value="Cytochrome c oxidase subunit II-like, transmembrane region"/>
    <property type="match status" value="1"/>
</dbReference>
<keyword evidence="11" id="KW-0408">Iron</keyword>
<comment type="similarity">
    <text evidence="2">Belongs to the cytochrome c oxidase subunit 2 family.</text>
</comment>
<dbReference type="EMBL" id="UINC01000978">
    <property type="protein sequence ID" value="SUZ66190.1"/>
    <property type="molecule type" value="Genomic_DNA"/>
</dbReference>
<dbReference type="Gene3D" id="1.10.287.90">
    <property type="match status" value="1"/>
</dbReference>
<evidence type="ECO:0000256" key="6">
    <source>
        <dbReference type="ARBA" id="ARBA00022692"/>
    </source>
</evidence>
<evidence type="ECO:0000313" key="17">
    <source>
        <dbReference type="EMBL" id="SUZ66190.1"/>
    </source>
</evidence>
<evidence type="ECO:0000256" key="14">
    <source>
        <dbReference type="SAM" id="Phobius"/>
    </source>
</evidence>
<dbReference type="GO" id="GO:0005507">
    <property type="term" value="F:copper ion binding"/>
    <property type="evidence" value="ECO:0007669"/>
    <property type="project" value="InterPro"/>
</dbReference>
<dbReference type="Pfam" id="PF00034">
    <property type="entry name" value="Cytochrom_C"/>
    <property type="match status" value="2"/>
</dbReference>
<dbReference type="InterPro" id="IPR036257">
    <property type="entry name" value="Cyt_c_oxidase_su2_TM_sf"/>
</dbReference>
<evidence type="ECO:0000256" key="10">
    <source>
        <dbReference type="ARBA" id="ARBA00022989"/>
    </source>
</evidence>
<evidence type="ECO:0000259" key="16">
    <source>
        <dbReference type="PROSITE" id="PS51007"/>
    </source>
</evidence>
<keyword evidence="6 14" id="KW-0812">Transmembrane</keyword>
<feature type="transmembrane region" description="Helical" evidence="14">
    <location>
        <begin position="83"/>
        <end position="104"/>
    </location>
</feature>
<proteinExistence type="inferred from homology"/>
<comment type="subcellular location">
    <subcellularLocation>
        <location evidence="1">Membrane</location>
        <topology evidence="1">Multi-pass membrane protein</topology>
    </subcellularLocation>
</comment>
<dbReference type="GO" id="GO:0020037">
    <property type="term" value="F:heme binding"/>
    <property type="evidence" value="ECO:0007669"/>
    <property type="project" value="InterPro"/>
</dbReference>
<feature type="transmembrane region" description="Helical" evidence="14">
    <location>
        <begin position="40"/>
        <end position="62"/>
    </location>
</feature>
<dbReference type="PANTHER" id="PTHR22888">
    <property type="entry name" value="CYTOCHROME C OXIDASE, SUBUNIT II"/>
    <property type="match status" value="1"/>
</dbReference>
<evidence type="ECO:0000256" key="11">
    <source>
        <dbReference type="ARBA" id="ARBA00023004"/>
    </source>
</evidence>
<keyword evidence="5" id="KW-0349">Heme</keyword>
<dbReference type="EC" id="7.1.1.9" evidence="3"/>
<dbReference type="AlphaFoldDB" id="A0A381PGX2"/>
<dbReference type="PROSITE" id="PS50857">
    <property type="entry name" value="COX2_CUA"/>
    <property type="match status" value="1"/>
</dbReference>
<name>A0A381PGX2_9ZZZZ</name>
<evidence type="ECO:0000256" key="7">
    <source>
        <dbReference type="ARBA" id="ARBA00022723"/>
    </source>
</evidence>
<accession>A0A381PGX2</accession>
<dbReference type="InterPro" id="IPR001505">
    <property type="entry name" value="Copper_CuA"/>
</dbReference>
<evidence type="ECO:0000256" key="1">
    <source>
        <dbReference type="ARBA" id="ARBA00004141"/>
    </source>
</evidence>
<feature type="domain" description="Cytochrome c" evidence="16">
    <location>
        <begin position="270"/>
        <end position="363"/>
    </location>
</feature>
<keyword evidence="13 14" id="KW-0472">Membrane</keyword>
<dbReference type="GO" id="GO:0004129">
    <property type="term" value="F:cytochrome-c oxidase activity"/>
    <property type="evidence" value="ECO:0007669"/>
    <property type="project" value="UniProtKB-EC"/>
</dbReference>
<dbReference type="PANTHER" id="PTHR22888:SF9">
    <property type="entry name" value="CYTOCHROME C OXIDASE SUBUNIT 2"/>
    <property type="match status" value="1"/>
</dbReference>
<keyword evidence="10 14" id="KW-1133">Transmembrane helix</keyword>
<dbReference type="InterPro" id="IPR036909">
    <property type="entry name" value="Cyt_c-like_dom_sf"/>
</dbReference>
<gene>
    <name evidence="17" type="ORF">METZ01_LOCUS19044</name>
</gene>
<evidence type="ECO:0000256" key="8">
    <source>
        <dbReference type="ARBA" id="ARBA00022967"/>
    </source>
</evidence>
<feature type="domain" description="Cytochrome c" evidence="16">
    <location>
        <begin position="373"/>
        <end position="466"/>
    </location>
</feature>
<organism evidence="17">
    <name type="scientific">marine metagenome</name>
    <dbReference type="NCBI Taxonomy" id="408172"/>
    <lineage>
        <taxon>unclassified sequences</taxon>
        <taxon>metagenomes</taxon>
        <taxon>ecological metagenomes</taxon>
    </lineage>
</organism>
<keyword evidence="8" id="KW-1278">Translocase</keyword>
<dbReference type="GO" id="GO:0042773">
    <property type="term" value="P:ATP synthesis coupled electron transport"/>
    <property type="evidence" value="ECO:0007669"/>
    <property type="project" value="TreeGrafter"/>
</dbReference>
<evidence type="ECO:0000259" key="15">
    <source>
        <dbReference type="PROSITE" id="PS50857"/>
    </source>
</evidence>
<dbReference type="InterPro" id="IPR045187">
    <property type="entry name" value="CcO_II"/>
</dbReference>
<keyword evidence="4" id="KW-0813">Transport</keyword>
<dbReference type="CDD" id="cd13919">
    <property type="entry name" value="CuRO_HCO_II_like_5"/>
    <property type="match status" value="1"/>
</dbReference>
<evidence type="ECO:0000256" key="4">
    <source>
        <dbReference type="ARBA" id="ARBA00022448"/>
    </source>
</evidence>
<keyword evidence="7" id="KW-0479">Metal-binding</keyword>
<dbReference type="InterPro" id="IPR009056">
    <property type="entry name" value="Cyt_c-like_dom"/>
</dbReference>
<evidence type="ECO:0000256" key="12">
    <source>
        <dbReference type="ARBA" id="ARBA00023008"/>
    </source>
</evidence>
<sequence length="469" mass="52032">MWVAAALLIVVVGSVAFNFLTPWWFGEAASNWGSIDDIVLLTFWVCGVVFILVGLSLVFSIYKYRFRQGARAHYEPENTRLELWLTVGTSLGVVAMLGPGLFVWDEFVRVPAEASEMEVFGEQWRWRYRLPGTDGKLGTTDIRNISMRNPFGLNDDDPNGLDDVLIQSSEIHLPVNVPVKALLRSKDVLHDFFVPEFRAKMDLVPGMVTYFWFTPTKLGEFEILCAEYCGSSHYLMRGVVAVDRPEEYQVWLHSQPTYAELLAAARPSNRDIAEGRTVAETNGCLACHSLDGSQVVGPTWQGLWGRSERLVDGSVITVDEAYVRESIVSPSAKIIDGFAPVMLSYDLPESDIQTLLAFLRSTSTFAPVDAAEGLADAGEVLVQSQGCLACHSLDGTKGVGPTWRGLWGRKEYLTDGSVVSVDAAYFRESIEHPNAKVVEGFAPVMLPYQFTDEEFEAMVAYAVERLTVP</sequence>
<dbReference type="InterPro" id="IPR002429">
    <property type="entry name" value="CcO_II-like_C"/>
</dbReference>
<dbReference type="GO" id="GO:0016020">
    <property type="term" value="C:membrane"/>
    <property type="evidence" value="ECO:0007669"/>
    <property type="project" value="UniProtKB-SubCell"/>
</dbReference>
<dbReference type="Gene3D" id="1.10.760.10">
    <property type="entry name" value="Cytochrome c-like domain"/>
    <property type="match status" value="2"/>
</dbReference>
<evidence type="ECO:0000256" key="9">
    <source>
        <dbReference type="ARBA" id="ARBA00022982"/>
    </source>
</evidence>
<evidence type="ECO:0000256" key="3">
    <source>
        <dbReference type="ARBA" id="ARBA00012949"/>
    </source>
</evidence>
<dbReference type="PROSITE" id="PS00078">
    <property type="entry name" value="COX2"/>
    <property type="match status" value="1"/>
</dbReference>
<dbReference type="SUPFAM" id="SSF46626">
    <property type="entry name" value="Cytochrome c"/>
    <property type="match status" value="2"/>
</dbReference>
<dbReference type="InterPro" id="IPR008972">
    <property type="entry name" value="Cupredoxin"/>
</dbReference>
<dbReference type="Gene3D" id="2.60.40.420">
    <property type="entry name" value="Cupredoxins - blue copper proteins"/>
    <property type="match status" value="1"/>
</dbReference>
<feature type="domain" description="Cytochrome oxidase subunit II copper A binding" evidence="15">
    <location>
        <begin position="112"/>
        <end position="254"/>
    </location>
</feature>
<dbReference type="SUPFAM" id="SSF49503">
    <property type="entry name" value="Cupredoxins"/>
    <property type="match status" value="1"/>
</dbReference>
<keyword evidence="12" id="KW-0186">Copper</keyword>
<dbReference type="PRINTS" id="PR01166">
    <property type="entry name" value="CYCOXIDASEII"/>
</dbReference>
<keyword evidence="9" id="KW-0249">Electron transport</keyword>
<protein>
    <recommendedName>
        <fullName evidence="3">cytochrome-c oxidase</fullName>
        <ecNumber evidence="3">7.1.1.9</ecNumber>
    </recommendedName>
</protein>
<dbReference type="Pfam" id="PF00116">
    <property type="entry name" value="COX2"/>
    <property type="match status" value="1"/>
</dbReference>